<dbReference type="PANTHER" id="PTHR30546">
    <property type="entry name" value="FLAVODOXIN-RELATED PROTEIN WRBA-RELATED"/>
    <property type="match status" value="1"/>
</dbReference>
<gene>
    <name evidence="5" type="ORF">POL72_33540</name>
</gene>
<evidence type="ECO:0000259" key="4">
    <source>
        <dbReference type="PROSITE" id="PS50902"/>
    </source>
</evidence>
<dbReference type="Gene3D" id="3.40.50.360">
    <property type="match status" value="1"/>
</dbReference>
<feature type="domain" description="Flavodoxin-like" evidence="4">
    <location>
        <begin position="3"/>
        <end position="188"/>
    </location>
</feature>
<feature type="chain" id="PRO_5046980351" evidence="3">
    <location>
        <begin position="19"/>
        <end position="209"/>
    </location>
</feature>
<protein>
    <submittedName>
        <fullName evidence="5">NAD(P)H-dependent oxidoreductase</fullName>
    </submittedName>
</protein>
<comment type="cofactor">
    <cofactor evidence="1">
        <name>FMN</name>
        <dbReference type="ChEBI" id="CHEBI:58210"/>
    </cofactor>
</comment>
<keyword evidence="3" id="KW-0732">Signal</keyword>
<feature type="region of interest" description="Disordered" evidence="2">
    <location>
        <begin position="152"/>
        <end position="173"/>
    </location>
</feature>
<name>A0ABT5C8D1_9BACT</name>
<dbReference type="InterPro" id="IPR005025">
    <property type="entry name" value="FMN_Rdtase-like_dom"/>
</dbReference>
<organism evidence="5 6">
    <name type="scientific">Sorangium atrum</name>
    <dbReference type="NCBI Taxonomy" id="2995308"/>
    <lineage>
        <taxon>Bacteria</taxon>
        <taxon>Pseudomonadati</taxon>
        <taxon>Myxococcota</taxon>
        <taxon>Polyangia</taxon>
        <taxon>Polyangiales</taxon>
        <taxon>Polyangiaceae</taxon>
        <taxon>Sorangium</taxon>
    </lineage>
</organism>
<proteinExistence type="predicted"/>
<evidence type="ECO:0000256" key="3">
    <source>
        <dbReference type="SAM" id="SignalP"/>
    </source>
</evidence>
<dbReference type="SUPFAM" id="SSF52218">
    <property type="entry name" value="Flavoproteins"/>
    <property type="match status" value="1"/>
</dbReference>
<evidence type="ECO:0000313" key="5">
    <source>
        <dbReference type="EMBL" id="MDC0682699.1"/>
    </source>
</evidence>
<evidence type="ECO:0000313" key="6">
    <source>
        <dbReference type="Proteomes" id="UP001217485"/>
    </source>
</evidence>
<dbReference type="Proteomes" id="UP001217485">
    <property type="component" value="Unassembled WGS sequence"/>
</dbReference>
<dbReference type="InterPro" id="IPR008254">
    <property type="entry name" value="Flavodoxin/NO_synth"/>
</dbReference>
<sequence>MNVAVIFYSLYGGTAALAAAVAQGAEQAGATVRLRRVADLAAIEDRWSTANERIRAAREHLTSVPLAQRDDLFWADGIAIGSPARYGAMCAEIRRFLDGSRQPSGDLAGKVASVFCSPSAVQGAQRATLQATLASLAGHGLLLQAPARAELDPTSRAAQRDGPPRASADHAPAELDLAPARALGRRLALFEDRTRGQARRAGRAVGLCR</sequence>
<dbReference type="RefSeq" id="WP_272100857.1">
    <property type="nucleotide sequence ID" value="NZ_JAQNDK010000004.1"/>
</dbReference>
<dbReference type="InterPro" id="IPR029039">
    <property type="entry name" value="Flavoprotein-like_sf"/>
</dbReference>
<dbReference type="PANTHER" id="PTHR30546:SF23">
    <property type="entry name" value="FLAVOPROTEIN-LIKE PROTEIN YCP4-RELATED"/>
    <property type="match status" value="1"/>
</dbReference>
<dbReference type="PROSITE" id="PS00201">
    <property type="entry name" value="FLAVODOXIN"/>
    <property type="match status" value="1"/>
</dbReference>
<reference evidence="5 6" key="1">
    <citation type="submission" date="2023-01" db="EMBL/GenBank/DDBJ databases">
        <title>Minimal conservation of predation-associated metabolite biosynthetic gene clusters underscores biosynthetic potential of Myxococcota including descriptions for ten novel species: Archangium lansinium sp. nov., Myxococcus landrumus sp. nov., Nannocystis bai.</title>
        <authorList>
            <person name="Ahearne A."/>
            <person name="Stevens C."/>
            <person name="Dowd S."/>
        </authorList>
    </citation>
    <scope>NUCLEOTIDE SEQUENCE [LARGE SCALE GENOMIC DNA]</scope>
    <source>
        <strain evidence="5 6">WIWO2</strain>
    </source>
</reference>
<dbReference type="Pfam" id="PF03358">
    <property type="entry name" value="FMN_red"/>
    <property type="match status" value="1"/>
</dbReference>
<comment type="caution">
    <text evidence="5">The sequence shown here is derived from an EMBL/GenBank/DDBJ whole genome shotgun (WGS) entry which is preliminary data.</text>
</comment>
<accession>A0ABT5C8D1</accession>
<evidence type="ECO:0000256" key="1">
    <source>
        <dbReference type="ARBA" id="ARBA00001917"/>
    </source>
</evidence>
<keyword evidence="6" id="KW-1185">Reference proteome</keyword>
<dbReference type="InterPro" id="IPR001226">
    <property type="entry name" value="Flavodoxin_CS"/>
</dbReference>
<evidence type="ECO:0000256" key="2">
    <source>
        <dbReference type="SAM" id="MobiDB-lite"/>
    </source>
</evidence>
<feature type="signal peptide" evidence="3">
    <location>
        <begin position="1"/>
        <end position="18"/>
    </location>
</feature>
<dbReference type="PROSITE" id="PS50902">
    <property type="entry name" value="FLAVODOXIN_LIKE"/>
    <property type="match status" value="1"/>
</dbReference>
<dbReference type="EMBL" id="JAQNDK010000004">
    <property type="protein sequence ID" value="MDC0682699.1"/>
    <property type="molecule type" value="Genomic_DNA"/>
</dbReference>